<feature type="region of interest" description="Disordered" evidence="1">
    <location>
        <begin position="176"/>
        <end position="196"/>
    </location>
</feature>
<reference evidence="2 3" key="1">
    <citation type="journal article" date="2024" name="Science">
        <title>Giant polyketide synthase enzymes in the biosynthesis of giant marine polyether toxins.</title>
        <authorList>
            <person name="Fallon T.R."/>
            <person name="Shende V.V."/>
            <person name="Wierzbicki I.H."/>
            <person name="Pendleton A.L."/>
            <person name="Watervoot N.F."/>
            <person name="Auber R.P."/>
            <person name="Gonzalez D.J."/>
            <person name="Wisecaver J.H."/>
            <person name="Moore B.S."/>
        </authorList>
    </citation>
    <scope>NUCLEOTIDE SEQUENCE [LARGE SCALE GENOMIC DNA]</scope>
    <source>
        <strain evidence="2 3">12B1</strain>
    </source>
</reference>
<organism evidence="2 3">
    <name type="scientific">Prymnesium parvum</name>
    <name type="common">Toxic golden alga</name>
    <dbReference type="NCBI Taxonomy" id="97485"/>
    <lineage>
        <taxon>Eukaryota</taxon>
        <taxon>Haptista</taxon>
        <taxon>Haptophyta</taxon>
        <taxon>Prymnesiophyceae</taxon>
        <taxon>Prymnesiales</taxon>
        <taxon>Prymnesiaceae</taxon>
        <taxon>Prymnesium</taxon>
    </lineage>
</organism>
<gene>
    <name evidence="2" type="ORF">AB1Y20_022746</name>
</gene>
<comment type="caution">
    <text evidence="2">The sequence shown here is derived from an EMBL/GenBank/DDBJ whole genome shotgun (WGS) entry which is preliminary data.</text>
</comment>
<dbReference type="EMBL" id="JBGBPQ010000008">
    <property type="protein sequence ID" value="KAL1521194.1"/>
    <property type="molecule type" value="Genomic_DNA"/>
</dbReference>
<dbReference type="AlphaFoldDB" id="A0AB34JI20"/>
<dbReference type="Proteomes" id="UP001515480">
    <property type="component" value="Unassembled WGS sequence"/>
</dbReference>
<evidence type="ECO:0000256" key="1">
    <source>
        <dbReference type="SAM" id="MobiDB-lite"/>
    </source>
</evidence>
<evidence type="ECO:0000313" key="3">
    <source>
        <dbReference type="Proteomes" id="UP001515480"/>
    </source>
</evidence>
<keyword evidence="3" id="KW-1185">Reference proteome</keyword>
<evidence type="ECO:0000313" key="2">
    <source>
        <dbReference type="EMBL" id="KAL1521194.1"/>
    </source>
</evidence>
<proteinExistence type="predicted"/>
<feature type="compositionally biased region" description="Gly residues" evidence="1">
    <location>
        <begin position="186"/>
        <end position="196"/>
    </location>
</feature>
<protein>
    <submittedName>
        <fullName evidence="2">Uncharacterized protein</fullName>
    </submittedName>
</protein>
<feature type="region of interest" description="Disordered" evidence="1">
    <location>
        <begin position="58"/>
        <end position="133"/>
    </location>
</feature>
<accession>A0AB34JI20</accession>
<name>A0AB34JI20_PRYPA</name>
<sequence>MLFGWMESEVTLLLRHRPRAASRRGKLVLFDRHVELSARAADASAYSLARAWAAGRTAAARRPPAARREAAWPPRAPLEAERQGKRRRAAEEGGGAEEEGEGEGGREGEAAEGGGAEGAGVRTPRRGEAADGPPLLRAHVAHFRAVGRLERALFARRLRRSRARLAVMLGLEVAGDGAEGKERGGEGVGGQGRGSR</sequence>